<feature type="transmembrane region" description="Helical" evidence="5">
    <location>
        <begin position="122"/>
        <end position="140"/>
    </location>
</feature>
<dbReference type="EMBL" id="JASCXW010000002">
    <property type="protein sequence ID" value="MDI6452158.1"/>
    <property type="molecule type" value="Genomic_DNA"/>
</dbReference>
<evidence type="ECO:0000313" key="6">
    <source>
        <dbReference type="EMBL" id="MDI6452158.1"/>
    </source>
</evidence>
<evidence type="ECO:0000256" key="3">
    <source>
        <dbReference type="ARBA" id="ARBA00022989"/>
    </source>
</evidence>
<name>A0AAW6UB24_9MOLU</name>
<comment type="caution">
    <text evidence="6">The sequence shown here is derived from an EMBL/GenBank/DDBJ whole genome shotgun (WGS) entry which is preliminary data.</text>
</comment>
<feature type="transmembrane region" description="Helical" evidence="5">
    <location>
        <begin position="82"/>
        <end position="101"/>
    </location>
</feature>
<proteinExistence type="predicted"/>
<feature type="transmembrane region" description="Helical" evidence="5">
    <location>
        <begin position="171"/>
        <end position="189"/>
    </location>
</feature>
<feature type="transmembrane region" description="Helical" evidence="5">
    <location>
        <begin position="36"/>
        <end position="52"/>
    </location>
</feature>
<evidence type="ECO:0000256" key="2">
    <source>
        <dbReference type="ARBA" id="ARBA00022692"/>
    </source>
</evidence>
<dbReference type="GO" id="GO:0016020">
    <property type="term" value="C:membrane"/>
    <property type="evidence" value="ECO:0007669"/>
    <property type="project" value="UniProtKB-SubCell"/>
</dbReference>
<sequence>MKKLYRVSFKKSEVILWVISVIVLVLSFIISGSNLLYLGITIIGVTALLYLAKGEPLGQILVVIFSLSYSLVSLQLRYYSETITYALMTLPSALVAFISWMKHPYHVDKATVSVGHIQRKHIIFLIVITPLVTTLFYFILNYFQTPYIFISTLSIVTSFLASMFMIFRSRFYALFYIANDLVLIVLWGITSLTDISYVPIFLCFVIFLVHDAYAFINWKRLSIAQTHI</sequence>
<evidence type="ECO:0000256" key="5">
    <source>
        <dbReference type="SAM" id="Phobius"/>
    </source>
</evidence>
<keyword evidence="4 5" id="KW-0472">Membrane</keyword>
<evidence type="ECO:0000313" key="7">
    <source>
        <dbReference type="Proteomes" id="UP001431532"/>
    </source>
</evidence>
<feature type="transmembrane region" description="Helical" evidence="5">
    <location>
        <begin position="59"/>
        <end position="76"/>
    </location>
</feature>
<feature type="transmembrane region" description="Helical" evidence="5">
    <location>
        <begin position="12"/>
        <end position="30"/>
    </location>
</feature>
<keyword evidence="2 5" id="KW-0812">Transmembrane</keyword>
<reference evidence="6" key="1">
    <citation type="submission" date="2023-05" db="EMBL/GenBank/DDBJ databases">
        <title>Mariniplasma microaerophilum sp. nov., a novel anaerobic mollicute isolated from terrestrial mud volcano, Taman Peninsula, Russia.</title>
        <authorList>
            <person name="Khomyakova M.A."/>
            <person name="Merkel A.Y."/>
            <person name="Slobodkin A.I."/>
        </authorList>
    </citation>
    <scope>NUCLEOTIDE SEQUENCE</scope>
    <source>
        <strain evidence="6">M4Ah</strain>
    </source>
</reference>
<dbReference type="AlphaFoldDB" id="A0AAW6UB24"/>
<dbReference type="Proteomes" id="UP001431532">
    <property type="component" value="Unassembled WGS sequence"/>
</dbReference>
<dbReference type="Pfam" id="PF04973">
    <property type="entry name" value="NMN_transporter"/>
    <property type="match status" value="1"/>
</dbReference>
<keyword evidence="3 5" id="KW-1133">Transmembrane helix</keyword>
<dbReference type="RefSeq" id="WP_282838573.1">
    <property type="nucleotide sequence ID" value="NZ_JASCXW010000002.1"/>
</dbReference>
<dbReference type="InterPro" id="IPR006419">
    <property type="entry name" value="NMN_transpt_PnuC"/>
</dbReference>
<comment type="subcellular location">
    <subcellularLocation>
        <location evidence="1">Membrane</location>
        <topology evidence="1">Multi-pass membrane protein</topology>
    </subcellularLocation>
</comment>
<dbReference type="GO" id="GO:0034257">
    <property type="term" value="F:nicotinamide riboside transmembrane transporter activity"/>
    <property type="evidence" value="ECO:0007669"/>
    <property type="project" value="InterPro"/>
</dbReference>
<keyword evidence="7" id="KW-1185">Reference proteome</keyword>
<protein>
    <submittedName>
        <fullName evidence="6">Nicotinamide mononucleotide transporter family protein</fullName>
    </submittedName>
</protein>
<gene>
    <name evidence="6" type="ORF">QJ521_01170</name>
</gene>
<feature type="transmembrane region" description="Helical" evidence="5">
    <location>
        <begin position="195"/>
        <end position="216"/>
    </location>
</feature>
<feature type="transmembrane region" description="Helical" evidence="5">
    <location>
        <begin position="146"/>
        <end position="164"/>
    </location>
</feature>
<accession>A0AAW6UB24</accession>
<evidence type="ECO:0000256" key="1">
    <source>
        <dbReference type="ARBA" id="ARBA00004141"/>
    </source>
</evidence>
<evidence type="ECO:0000256" key="4">
    <source>
        <dbReference type="ARBA" id="ARBA00023136"/>
    </source>
</evidence>
<organism evidence="6 7">
    <name type="scientific">Peloplasma aerotolerans</name>
    <dbReference type="NCBI Taxonomy" id="3044389"/>
    <lineage>
        <taxon>Bacteria</taxon>
        <taxon>Bacillati</taxon>
        <taxon>Mycoplasmatota</taxon>
        <taxon>Mollicutes</taxon>
        <taxon>Acholeplasmatales</taxon>
        <taxon>Acholeplasmataceae</taxon>
        <taxon>Peloplasma</taxon>
    </lineage>
</organism>